<proteinExistence type="predicted"/>
<dbReference type="AlphaFoldDB" id="A0A5B6TEZ4"/>
<name>A0A5B6TEZ4_9BACT</name>
<accession>A0A5B6TEZ4</accession>
<organism evidence="1 2">
    <name type="scientific">Rufibacter hautae</name>
    <dbReference type="NCBI Taxonomy" id="2595005"/>
    <lineage>
        <taxon>Bacteria</taxon>
        <taxon>Pseudomonadati</taxon>
        <taxon>Bacteroidota</taxon>
        <taxon>Cytophagia</taxon>
        <taxon>Cytophagales</taxon>
        <taxon>Hymenobacteraceae</taxon>
        <taxon>Rufibacter</taxon>
    </lineage>
</organism>
<gene>
    <name evidence="1" type="ORF">FOA19_16250</name>
</gene>
<dbReference type="EMBL" id="VKKY01000002">
    <property type="protein sequence ID" value="KAA3438766.1"/>
    <property type="molecule type" value="Genomic_DNA"/>
</dbReference>
<keyword evidence="2" id="KW-1185">Reference proteome</keyword>
<protein>
    <submittedName>
        <fullName evidence="1">Uncharacterized protein</fullName>
    </submittedName>
</protein>
<dbReference type="OrthoDB" id="949867at2"/>
<comment type="caution">
    <text evidence="1">The sequence shown here is derived from an EMBL/GenBank/DDBJ whole genome shotgun (WGS) entry which is preliminary data.</text>
</comment>
<reference evidence="1 2" key="1">
    <citation type="submission" date="2019-07" db="EMBL/GenBank/DDBJ databases">
        <title>Rufibacter sp. nov., isolated from lake sediment.</title>
        <authorList>
            <person name="Qu J.-H."/>
        </authorList>
    </citation>
    <scope>NUCLEOTIDE SEQUENCE [LARGE SCALE GENOMIC DNA]</scope>
    <source>
        <strain evidence="1 2">NBS58-1</strain>
    </source>
</reference>
<evidence type="ECO:0000313" key="2">
    <source>
        <dbReference type="Proteomes" id="UP000324133"/>
    </source>
</evidence>
<sequence length="161" mass="17918">MRRTSLLLLSLLFWATDCELFSDAEKLPKATQHGADTMAAEVNGEPWRSRACWGCIEGGGGLEVNHNQDYFSVRGEQPIGAEESLLEVQVQRLTATGRYPLKERTFKGSNTLGSFATFYDGTERGNPRYYLTTSTSQGEVHVTKLDTVSRIVSGTFWFEAP</sequence>
<evidence type="ECO:0000313" key="1">
    <source>
        <dbReference type="EMBL" id="KAA3438766.1"/>
    </source>
</evidence>
<dbReference type="RefSeq" id="WP_149091822.1">
    <property type="nucleotide sequence ID" value="NZ_VKKY01000002.1"/>
</dbReference>
<dbReference type="Proteomes" id="UP000324133">
    <property type="component" value="Unassembled WGS sequence"/>
</dbReference>